<evidence type="ECO:0000313" key="2">
    <source>
        <dbReference type="EMBL" id="TCP31772.1"/>
    </source>
</evidence>
<dbReference type="GO" id="GO:0003677">
    <property type="term" value="F:DNA binding"/>
    <property type="evidence" value="ECO:0007669"/>
    <property type="project" value="InterPro"/>
</dbReference>
<dbReference type="Gene3D" id="1.10.260.40">
    <property type="entry name" value="lambda repressor-like DNA-binding domains"/>
    <property type="match status" value="1"/>
</dbReference>
<name>A0A4R2PA01_9BACL</name>
<dbReference type="InterPro" id="IPR010982">
    <property type="entry name" value="Lambda_DNA-bd_dom_sf"/>
</dbReference>
<dbReference type="EMBL" id="SLXK01000002">
    <property type="protein sequence ID" value="TCP31772.1"/>
    <property type="molecule type" value="Genomic_DNA"/>
</dbReference>
<dbReference type="SUPFAM" id="SSF47413">
    <property type="entry name" value="lambda repressor-like DNA-binding domains"/>
    <property type="match status" value="1"/>
</dbReference>
<dbReference type="InterPro" id="IPR001387">
    <property type="entry name" value="Cro/C1-type_HTH"/>
</dbReference>
<dbReference type="Proteomes" id="UP000295416">
    <property type="component" value="Unassembled WGS sequence"/>
</dbReference>
<dbReference type="SMART" id="SM00530">
    <property type="entry name" value="HTH_XRE"/>
    <property type="match status" value="1"/>
</dbReference>
<keyword evidence="3" id="KW-1185">Reference proteome</keyword>
<sequence length="421" mass="49640">MNAALYNEIQHFIEKKGWNKTKLANNTGIHISEISRVFNHKQPLSFRNLDAITKAFGLAKGTLYSFYIEECFNEKRHLDKRRSEQFLYKCAAEGYEGHTHDILNAMIEEKSKTIRSRNLKNIFSVAEKLFNEGKEQQALPLYEAIIENEADRFSEHLATSYFRRFYIVRMTGKGQLALAHVLEHLAYMPKEIKIDAYLWITAYYYLREQWEEVLYFSERLAQMVTKGEYYGRALMYKSFALRRLGGSLEDVLELTERYGRVNAFFSEIAEGNRFVALLDFGRLECVDDYLAWLDNRNDIFVGLPRLLEAYAKLRRFDDASKLLKKYHDAIDDMVKSQEPYKQQMYLYFRYAHALYLCMTNHTTEGLNELLDVAALASQIGNIERLKQCLLVYWEYREQTTPELESRYRQLLNSGENCKTFK</sequence>
<dbReference type="AlphaFoldDB" id="A0A4R2PA01"/>
<protein>
    <recommendedName>
        <fullName evidence="1">HTH cro/C1-type domain-containing protein</fullName>
    </recommendedName>
</protein>
<dbReference type="PROSITE" id="PS50943">
    <property type="entry name" value="HTH_CROC1"/>
    <property type="match status" value="1"/>
</dbReference>
<dbReference type="SUPFAM" id="SSF48452">
    <property type="entry name" value="TPR-like"/>
    <property type="match status" value="1"/>
</dbReference>
<dbReference type="OrthoDB" id="2470416at2"/>
<dbReference type="RefSeq" id="WP_132743469.1">
    <property type="nucleotide sequence ID" value="NZ_SLXK01000002.1"/>
</dbReference>
<feature type="domain" description="HTH cro/C1-type" evidence="1">
    <location>
        <begin position="9"/>
        <end position="63"/>
    </location>
</feature>
<dbReference type="CDD" id="cd00093">
    <property type="entry name" value="HTH_XRE"/>
    <property type="match status" value="1"/>
</dbReference>
<dbReference type="Gene3D" id="1.25.40.10">
    <property type="entry name" value="Tetratricopeptide repeat domain"/>
    <property type="match status" value="1"/>
</dbReference>
<evidence type="ECO:0000313" key="3">
    <source>
        <dbReference type="Proteomes" id="UP000295416"/>
    </source>
</evidence>
<comment type="caution">
    <text evidence="2">The sequence shown here is derived from an EMBL/GenBank/DDBJ whole genome shotgun (WGS) entry which is preliminary data.</text>
</comment>
<evidence type="ECO:0000259" key="1">
    <source>
        <dbReference type="PROSITE" id="PS50943"/>
    </source>
</evidence>
<accession>A0A4R2PA01</accession>
<organism evidence="2 3">
    <name type="scientific">Scopulibacillus darangshiensis</name>
    <dbReference type="NCBI Taxonomy" id="442528"/>
    <lineage>
        <taxon>Bacteria</taxon>
        <taxon>Bacillati</taxon>
        <taxon>Bacillota</taxon>
        <taxon>Bacilli</taxon>
        <taxon>Bacillales</taxon>
        <taxon>Sporolactobacillaceae</taxon>
        <taxon>Scopulibacillus</taxon>
    </lineage>
</organism>
<dbReference type="InterPro" id="IPR011990">
    <property type="entry name" value="TPR-like_helical_dom_sf"/>
</dbReference>
<gene>
    <name evidence="2" type="ORF">EV207_102265</name>
</gene>
<reference evidence="2 3" key="1">
    <citation type="submission" date="2019-03" db="EMBL/GenBank/DDBJ databases">
        <title>Genomic Encyclopedia of Type Strains, Phase IV (KMG-IV): sequencing the most valuable type-strain genomes for metagenomic binning, comparative biology and taxonomic classification.</title>
        <authorList>
            <person name="Goeker M."/>
        </authorList>
    </citation>
    <scope>NUCLEOTIDE SEQUENCE [LARGE SCALE GENOMIC DNA]</scope>
    <source>
        <strain evidence="2 3">DSM 19377</strain>
    </source>
</reference>
<proteinExistence type="predicted"/>
<dbReference type="Pfam" id="PF13443">
    <property type="entry name" value="HTH_26"/>
    <property type="match status" value="1"/>
</dbReference>